<evidence type="ECO:0000313" key="1">
    <source>
        <dbReference type="Proteomes" id="UP000095283"/>
    </source>
</evidence>
<evidence type="ECO:0000313" key="2">
    <source>
        <dbReference type="WBParaSite" id="Hba_05180"/>
    </source>
</evidence>
<reference evidence="2" key="1">
    <citation type="submission" date="2016-11" db="UniProtKB">
        <authorList>
            <consortium name="WormBaseParasite"/>
        </authorList>
    </citation>
    <scope>IDENTIFICATION</scope>
</reference>
<proteinExistence type="predicted"/>
<dbReference type="AlphaFoldDB" id="A0A1I7WJN6"/>
<dbReference type="Proteomes" id="UP000095283">
    <property type="component" value="Unplaced"/>
</dbReference>
<accession>A0A1I7WJN6</accession>
<organism evidence="1 2">
    <name type="scientific">Heterorhabditis bacteriophora</name>
    <name type="common">Entomopathogenic nematode worm</name>
    <dbReference type="NCBI Taxonomy" id="37862"/>
    <lineage>
        <taxon>Eukaryota</taxon>
        <taxon>Metazoa</taxon>
        <taxon>Ecdysozoa</taxon>
        <taxon>Nematoda</taxon>
        <taxon>Chromadorea</taxon>
        <taxon>Rhabditida</taxon>
        <taxon>Rhabditina</taxon>
        <taxon>Rhabditomorpha</taxon>
        <taxon>Strongyloidea</taxon>
        <taxon>Heterorhabditidae</taxon>
        <taxon>Heterorhabditis</taxon>
    </lineage>
</organism>
<name>A0A1I7WJN6_HETBA</name>
<dbReference type="WBParaSite" id="Hba_05180">
    <property type="protein sequence ID" value="Hba_05180"/>
    <property type="gene ID" value="Hba_05180"/>
</dbReference>
<keyword evidence="1" id="KW-1185">Reference proteome</keyword>
<sequence>MGSVLSFLKVHKSDHFSMKNDEIDARVFQEKRQKTKCAIILKRTVFGWFCITDFKIIRLQNGQILCRNLGGYLFGTILLKKTLVFINPNPHHRFDYNYSGKLRRGHVSALIELSTLTHSVSAPNCGSSLSRISDSQNYYDNINRHKRHKPFSNISIFLDELWHFLLPCSVRSHESRAHQRALLFNYFEEELRPKSLFVYFVTY</sequence>
<protein>
    <submittedName>
        <fullName evidence="2">ATPase_AAA_core domain-containing protein</fullName>
    </submittedName>
</protein>